<dbReference type="AlphaFoldDB" id="A0A6V7VUA9"/>
<dbReference type="Pfam" id="PF03134">
    <property type="entry name" value="TB2_DP1_HVA22"/>
    <property type="match status" value="1"/>
</dbReference>
<comment type="similarity">
    <text evidence="1">Belongs to the DP1 family.</text>
</comment>
<keyword evidence="1" id="KW-0812">Transmembrane</keyword>
<organism evidence="3 4">
    <name type="scientific">Meloidogyne enterolobii</name>
    <name type="common">Root-knot nematode worm</name>
    <name type="synonym">Meloidogyne mayaguensis</name>
    <dbReference type="NCBI Taxonomy" id="390850"/>
    <lineage>
        <taxon>Eukaryota</taxon>
        <taxon>Metazoa</taxon>
        <taxon>Ecdysozoa</taxon>
        <taxon>Nematoda</taxon>
        <taxon>Chromadorea</taxon>
        <taxon>Rhabditida</taxon>
        <taxon>Tylenchina</taxon>
        <taxon>Tylenchomorpha</taxon>
        <taxon>Tylenchoidea</taxon>
        <taxon>Meloidogynidae</taxon>
        <taxon>Meloidogyninae</taxon>
        <taxon>Meloidogyne</taxon>
    </lineage>
</organism>
<keyword evidence="1" id="KW-0472">Membrane</keyword>
<proteinExistence type="inferred from homology"/>
<sequence length="214" mass="24655">MAAASPQVRARRGRSTTTARSSSRSRLRPAANEKAKVRRIRSRPCEIQGFRDLRPVLLESLHSKDAFFIPLESVTGLDREQIFYIGFAIMILYLILGNFAGILCNMIGFAYPAYQSVLAIHSTGKDDDTQWLVYWTTFAFFSVPDQFAWQIYFYFPLYWAMKAVFLLYLALPQTYGAHNLYAKYVDPTFDAVSKSSLMRQEIFTRKFKNVSVCF</sequence>
<accession>A0A6V7VUA9</accession>
<dbReference type="InterPro" id="IPR004345">
    <property type="entry name" value="TB2_DP1_HVA22"/>
</dbReference>
<gene>
    <name evidence="3" type="ORF">MENT_LOCUS29654</name>
</gene>
<evidence type="ECO:0000256" key="2">
    <source>
        <dbReference type="SAM" id="MobiDB-lite"/>
    </source>
</evidence>
<feature type="compositionally biased region" description="Low complexity" evidence="2">
    <location>
        <begin position="15"/>
        <end position="30"/>
    </location>
</feature>
<protein>
    <recommendedName>
        <fullName evidence="1">Receptor expression-enhancing protein</fullName>
    </recommendedName>
</protein>
<dbReference type="PANTHER" id="PTHR12300:SF34">
    <property type="entry name" value="RECEPTOR EXPRESSION-ENHANCING PROTEIN"/>
    <property type="match status" value="1"/>
</dbReference>
<dbReference type="Proteomes" id="UP000580250">
    <property type="component" value="Unassembled WGS sequence"/>
</dbReference>
<comment type="subcellular location">
    <subcellularLocation>
        <location evidence="1">Membrane</location>
        <topology evidence="1">Multi-pass membrane protein</topology>
    </subcellularLocation>
</comment>
<reference evidence="3 4" key="1">
    <citation type="submission" date="2020-08" db="EMBL/GenBank/DDBJ databases">
        <authorList>
            <person name="Koutsovoulos G."/>
            <person name="Danchin GJ E."/>
        </authorList>
    </citation>
    <scope>NUCLEOTIDE SEQUENCE [LARGE SCALE GENOMIC DNA]</scope>
</reference>
<keyword evidence="1" id="KW-1133">Transmembrane helix</keyword>
<dbReference type="EMBL" id="CAJEWN010000304">
    <property type="protein sequence ID" value="CAD2177761.1"/>
    <property type="molecule type" value="Genomic_DNA"/>
</dbReference>
<comment type="caution">
    <text evidence="3">The sequence shown here is derived from an EMBL/GenBank/DDBJ whole genome shotgun (WGS) entry which is preliminary data.</text>
</comment>
<evidence type="ECO:0000313" key="3">
    <source>
        <dbReference type="EMBL" id="CAD2177761.1"/>
    </source>
</evidence>
<evidence type="ECO:0000313" key="4">
    <source>
        <dbReference type="Proteomes" id="UP000580250"/>
    </source>
</evidence>
<evidence type="ECO:0000256" key="1">
    <source>
        <dbReference type="RuleBase" id="RU362006"/>
    </source>
</evidence>
<feature type="transmembrane region" description="Helical" evidence="1">
    <location>
        <begin position="82"/>
        <end position="111"/>
    </location>
</feature>
<dbReference type="GO" id="GO:0016020">
    <property type="term" value="C:membrane"/>
    <property type="evidence" value="ECO:0007669"/>
    <property type="project" value="UniProtKB-SubCell"/>
</dbReference>
<dbReference type="PANTHER" id="PTHR12300">
    <property type="entry name" value="HVA22-LIKE PROTEINS"/>
    <property type="match status" value="1"/>
</dbReference>
<feature type="transmembrane region" description="Helical" evidence="1">
    <location>
        <begin position="151"/>
        <end position="171"/>
    </location>
</feature>
<feature type="region of interest" description="Disordered" evidence="2">
    <location>
        <begin position="1"/>
        <end position="35"/>
    </location>
</feature>
<name>A0A6V7VUA9_MELEN</name>
<dbReference type="OrthoDB" id="5913021at2759"/>